<accession>G0JMM9</accession>
<dbReference type="eggNOG" id="COG0727">
    <property type="taxonomic scope" value="Bacteria"/>
</dbReference>
<dbReference type="RefSeq" id="WP_014028322.1">
    <property type="nucleotide sequence ID" value="NC_015942.1"/>
</dbReference>
<dbReference type="Proteomes" id="UP000009220">
    <property type="component" value="Chromosome"/>
</dbReference>
<dbReference type="AlphaFoldDB" id="G0JMM9"/>
<protein>
    <recommendedName>
        <fullName evidence="3">Flagellin N-methylase</fullName>
    </recommendedName>
</protein>
<dbReference type="Pfam" id="PF03692">
    <property type="entry name" value="CxxCxxCC"/>
    <property type="match status" value="1"/>
</dbReference>
<name>G0JMM9_9PROT</name>
<dbReference type="STRING" id="743299.Acife_0876"/>
<dbReference type="EMBL" id="CP002985">
    <property type="protein sequence ID" value="AEM47058.1"/>
    <property type="molecule type" value="Genomic_DNA"/>
</dbReference>
<reference evidence="1 2" key="1">
    <citation type="journal article" date="2011" name="J. Bacteriol.">
        <title>Draft genome of the psychrotolerant acidophile Acidithiobacillus ferrivorans SS3.</title>
        <authorList>
            <person name="Liljeqvist M."/>
            <person name="Valdes J."/>
            <person name="Holmes D.S."/>
            <person name="Dopson M."/>
        </authorList>
    </citation>
    <scope>NUCLEOTIDE SEQUENCE [LARGE SCALE GENOMIC DNA]</scope>
    <source>
        <strain evidence="1 2">SS3</strain>
    </source>
</reference>
<evidence type="ECO:0000313" key="2">
    <source>
        <dbReference type="Proteomes" id="UP000009220"/>
    </source>
</evidence>
<gene>
    <name evidence="1" type="ORF">Acife_0876</name>
</gene>
<dbReference type="KEGG" id="afi:Acife_0876"/>
<dbReference type="HOGENOM" id="CLU_110150_1_0_6"/>
<dbReference type="InterPro" id="IPR005358">
    <property type="entry name" value="Puta_zinc/iron-chelating_dom"/>
</dbReference>
<evidence type="ECO:0008006" key="3">
    <source>
        <dbReference type="Google" id="ProtNLM"/>
    </source>
</evidence>
<sequence length="198" mass="22184">MRYLPTSEEIAEASERRNAFVAAIPAGVSRAEDDMPNVVRTMNVSARSRLQRIYQVADVLSRVREPFVACRKGCAACCHMNVSITSLEAERLAKASGRRSEALSTTVRHIPEEFSGTPCPFLDRKGVCSIYQDRPLACRKHASFFTTDIACRPPAMHQIEVPMLRFGGLDEAFFALSGEKWPIVSADIRDFFPKLCRR</sequence>
<proteinExistence type="predicted"/>
<organism evidence="1 2">
    <name type="scientific">Acidithiobacillus ferrivorans SS3</name>
    <dbReference type="NCBI Taxonomy" id="743299"/>
    <lineage>
        <taxon>Bacteria</taxon>
        <taxon>Pseudomonadati</taxon>
        <taxon>Pseudomonadota</taxon>
        <taxon>Acidithiobacillia</taxon>
        <taxon>Acidithiobacillales</taxon>
        <taxon>Acidithiobacillaceae</taxon>
        <taxon>Acidithiobacillus</taxon>
    </lineage>
</organism>
<evidence type="ECO:0000313" key="1">
    <source>
        <dbReference type="EMBL" id="AEM47058.1"/>
    </source>
</evidence>